<dbReference type="RefSeq" id="WP_280985235.1">
    <property type="nucleotide sequence ID" value="NZ_QXDF01000001.1"/>
</dbReference>
<comment type="caution">
    <text evidence="2">The sequence shown here is derived from an EMBL/GenBank/DDBJ whole genome shotgun (WGS) entry which is preliminary data.</text>
</comment>
<feature type="compositionally biased region" description="Basic and acidic residues" evidence="1">
    <location>
        <begin position="1"/>
        <end position="21"/>
    </location>
</feature>
<sequence length="41" mass="4753">MNDEPDPTKDPKFKEVVDHFLKTPPKPHKPKKDEGRKQGVN</sequence>
<feature type="region of interest" description="Disordered" evidence="1">
    <location>
        <begin position="1"/>
        <end position="41"/>
    </location>
</feature>
<proteinExistence type="predicted"/>
<keyword evidence="3" id="KW-1185">Reference proteome</keyword>
<evidence type="ECO:0000313" key="2">
    <source>
        <dbReference type="EMBL" id="RIA55038.1"/>
    </source>
</evidence>
<protein>
    <submittedName>
        <fullName evidence="2">Uncharacterized protein</fullName>
    </submittedName>
</protein>
<dbReference type="AlphaFoldDB" id="A0A397Q1V6"/>
<dbReference type="EMBL" id="QXDF01000001">
    <property type="protein sequence ID" value="RIA55038.1"/>
    <property type="molecule type" value="Genomic_DNA"/>
</dbReference>
<organism evidence="2 3">
    <name type="scientific">Dichotomicrobium thermohalophilum</name>
    <dbReference type="NCBI Taxonomy" id="933063"/>
    <lineage>
        <taxon>Bacteria</taxon>
        <taxon>Pseudomonadati</taxon>
        <taxon>Pseudomonadota</taxon>
        <taxon>Alphaproteobacteria</taxon>
        <taxon>Hyphomicrobiales</taxon>
        <taxon>Hyphomicrobiaceae</taxon>
        <taxon>Dichotomicrobium</taxon>
    </lineage>
</organism>
<feature type="compositionally biased region" description="Basic and acidic residues" evidence="1">
    <location>
        <begin position="31"/>
        <end position="41"/>
    </location>
</feature>
<evidence type="ECO:0000256" key="1">
    <source>
        <dbReference type="SAM" id="MobiDB-lite"/>
    </source>
</evidence>
<reference evidence="2 3" key="1">
    <citation type="submission" date="2018-08" db="EMBL/GenBank/DDBJ databases">
        <title>Genomic Encyclopedia of Archaeal and Bacterial Type Strains, Phase II (KMG-II): from individual species to whole genera.</title>
        <authorList>
            <person name="Goeker M."/>
        </authorList>
    </citation>
    <scope>NUCLEOTIDE SEQUENCE [LARGE SCALE GENOMIC DNA]</scope>
    <source>
        <strain evidence="2 3">DSM 5002</strain>
    </source>
</reference>
<evidence type="ECO:0000313" key="3">
    <source>
        <dbReference type="Proteomes" id="UP000266273"/>
    </source>
</evidence>
<gene>
    <name evidence="2" type="ORF">BXY53_0090</name>
</gene>
<dbReference type="Proteomes" id="UP000266273">
    <property type="component" value="Unassembled WGS sequence"/>
</dbReference>
<accession>A0A397Q1V6</accession>
<name>A0A397Q1V6_9HYPH</name>